<keyword evidence="1" id="KW-0812">Transmembrane</keyword>
<geneLocation type="plasmid" evidence="2 3">
    <name>pDE1</name>
</geneLocation>
<keyword evidence="1" id="KW-1133">Transmembrane helix</keyword>
<dbReference type="Pfam" id="PF05309">
    <property type="entry name" value="TraE"/>
    <property type="match status" value="1"/>
</dbReference>
<dbReference type="RefSeq" id="WP_062069367.1">
    <property type="nucleotide sequence ID" value="NZ_CP013265.1"/>
</dbReference>
<evidence type="ECO:0000256" key="1">
    <source>
        <dbReference type="SAM" id="Phobius"/>
    </source>
</evidence>
<dbReference type="KEGG" id="sbd:ATN00_21200"/>
<proteinExistence type="predicted"/>
<dbReference type="Proteomes" id="UP000056968">
    <property type="component" value="Plasmid pDE1"/>
</dbReference>
<dbReference type="InterPro" id="IPR007973">
    <property type="entry name" value="Pilus_assembly_TraE"/>
</dbReference>
<accession>A0A0S3F5D0</accession>
<reference evidence="2 3" key="1">
    <citation type="submission" date="2015-11" db="EMBL/GenBank/DDBJ databases">
        <title>A Two-component Flavoprotein Monooxygenase System MeaXY Responsible for para-Hydroxylation of 2-Methyl-6-ethylaniline and 2,6-Diethylaniline in Sphingobium baderi DE-13.</title>
        <authorList>
            <person name="Cheng M."/>
            <person name="Meng Q."/>
            <person name="Yang Y."/>
            <person name="Chu C."/>
            <person name="Yan X."/>
            <person name="He J."/>
            <person name="Li S."/>
        </authorList>
    </citation>
    <scope>NUCLEOTIDE SEQUENCE [LARGE SCALE GENOMIC DNA]</scope>
    <source>
        <strain evidence="2 3">DE-13</strain>
        <plasmid evidence="3">Plasmid pDE1</plasmid>
    </source>
</reference>
<sequence length="190" mass="21170">MEFSYQHAQSQRILRQRNMLGVTALVLAGIVALLLLFSVTRSREIVLQPVLRSPLTLSSAGVSREYLELMTRDTAILTLDRSPGSLDYWMKSVLEIVSPRAQGKIKADLLEIVNEQRGSSISQYFQIQSMEIDTANLRSTVTGKLNTVVGQKVVSSDIRTFQFSWEYSGLSLKLIGFGMVQPEKKKGGLS</sequence>
<feature type="transmembrane region" description="Helical" evidence="1">
    <location>
        <begin position="20"/>
        <end position="39"/>
    </location>
</feature>
<evidence type="ECO:0000313" key="3">
    <source>
        <dbReference type="Proteomes" id="UP000056968"/>
    </source>
</evidence>
<dbReference type="OrthoDB" id="7405099at2"/>
<dbReference type="AlphaFoldDB" id="A0A0S3F5D0"/>
<keyword evidence="1" id="KW-0472">Membrane</keyword>
<protein>
    <submittedName>
        <fullName evidence="2">Conjugal transfer protein TraE</fullName>
    </submittedName>
</protein>
<keyword evidence="3" id="KW-1185">Reference proteome</keyword>
<organism evidence="2 3">
    <name type="scientific">Sphingobium baderi</name>
    <dbReference type="NCBI Taxonomy" id="1332080"/>
    <lineage>
        <taxon>Bacteria</taxon>
        <taxon>Pseudomonadati</taxon>
        <taxon>Pseudomonadota</taxon>
        <taxon>Alphaproteobacteria</taxon>
        <taxon>Sphingomonadales</taxon>
        <taxon>Sphingomonadaceae</taxon>
        <taxon>Sphingobium</taxon>
    </lineage>
</organism>
<evidence type="ECO:0000313" key="2">
    <source>
        <dbReference type="EMBL" id="ALR22998.1"/>
    </source>
</evidence>
<name>A0A0S3F5D0_9SPHN</name>
<gene>
    <name evidence="2" type="ORF">ATN00_21200</name>
</gene>
<dbReference type="EMBL" id="CP013265">
    <property type="protein sequence ID" value="ALR22998.1"/>
    <property type="molecule type" value="Genomic_DNA"/>
</dbReference>
<keyword evidence="2" id="KW-0614">Plasmid</keyword>